<protein>
    <submittedName>
        <fullName evidence="2">Uncharacterized protein</fullName>
    </submittedName>
</protein>
<evidence type="ECO:0000313" key="3">
    <source>
        <dbReference type="Proteomes" id="UP001516400"/>
    </source>
</evidence>
<proteinExistence type="predicted"/>
<sequence>MLTERPALTLGRPRTCCILEMCNDERHDDGHGDEDDLEKASRKKTMNGARQPPSHTFSLCITRTAYTHVFYSIRCTLIEKPQSNESLRIKTWKLNRKVENI</sequence>
<comment type="caution">
    <text evidence="2">The sequence shown here is derived from an EMBL/GenBank/DDBJ whole genome shotgun (WGS) entry which is preliminary data.</text>
</comment>
<dbReference type="EMBL" id="JABFTP020000021">
    <property type="protein sequence ID" value="KAL3268037.1"/>
    <property type="molecule type" value="Genomic_DNA"/>
</dbReference>
<dbReference type="Proteomes" id="UP001516400">
    <property type="component" value="Unassembled WGS sequence"/>
</dbReference>
<gene>
    <name evidence="2" type="ORF">HHI36_007170</name>
</gene>
<name>A0ABD2MNW5_9CUCU</name>
<evidence type="ECO:0000313" key="2">
    <source>
        <dbReference type="EMBL" id="KAL3268037.1"/>
    </source>
</evidence>
<keyword evidence="3" id="KW-1185">Reference proteome</keyword>
<accession>A0ABD2MNW5</accession>
<dbReference type="AlphaFoldDB" id="A0ABD2MNW5"/>
<feature type="region of interest" description="Disordered" evidence="1">
    <location>
        <begin position="24"/>
        <end position="53"/>
    </location>
</feature>
<evidence type="ECO:0000256" key="1">
    <source>
        <dbReference type="SAM" id="MobiDB-lite"/>
    </source>
</evidence>
<organism evidence="2 3">
    <name type="scientific">Cryptolaemus montrouzieri</name>
    <dbReference type="NCBI Taxonomy" id="559131"/>
    <lineage>
        <taxon>Eukaryota</taxon>
        <taxon>Metazoa</taxon>
        <taxon>Ecdysozoa</taxon>
        <taxon>Arthropoda</taxon>
        <taxon>Hexapoda</taxon>
        <taxon>Insecta</taxon>
        <taxon>Pterygota</taxon>
        <taxon>Neoptera</taxon>
        <taxon>Endopterygota</taxon>
        <taxon>Coleoptera</taxon>
        <taxon>Polyphaga</taxon>
        <taxon>Cucujiformia</taxon>
        <taxon>Coccinelloidea</taxon>
        <taxon>Coccinellidae</taxon>
        <taxon>Scymninae</taxon>
        <taxon>Scymnini</taxon>
        <taxon>Cryptolaemus</taxon>
    </lineage>
</organism>
<reference evidence="2 3" key="1">
    <citation type="journal article" date="2021" name="BMC Biol.">
        <title>Horizontally acquired antibacterial genes associated with adaptive radiation of ladybird beetles.</title>
        <authorList>
            <person name="Li H.S."/>
            <person name="Tang X.F."/>
            <person name="Huang Y.H."/>
            <person name="Xu Z.Y."/>
            <person name="Chen M.L."/>
            <person name="Du X.Y."/>
            <person name="Qiu B.Y."/>
            <person name="Chen P.T."/>
            <person name="Zhang W."/>
            <person name="Slipinski A."/>
            <person name="Escalona H.E."/>
            <person name="Waterhouse R.M."/>
            <person name="Zwick A."/>
            <person name="Pang H."/>
        </authorList>
    </citation>
    <scope>NUCLEOTIDE SEQUENCE [LARGE SCALE GENOMIC DNA]</scope>
    <source>
        <strain evidence="2">SYSU2018</strain>
    </source>
</reference>